<reference evidence="13 14" key="1">
    <citation type="submission" date="2023-05" db="EMBL/GenBank/DDBJ databases">
        <title>Streptomyces fuscus sp. nov., a brown-black pigment producing actinomyces isolated from dry sand of Sea duck farm.</title>
        <authorList>
            <person name="Xie J."/>
            <person name="Shen N."/>
        </authorList>
    </citation>
    <scope>NUCLEOTIDE SEQUENCE [LARGE SCALE GENOMIC DNA]</scope>
    <source>
        <strain evidence="13 14">CGMCC 4.1745</strain>
    </source>
</reference>
<dbReference type="RefSeq" id="WP_394314193.1">
    <property type="nucleotide sequence ID" value="NZ_JASKMA010000018.1"/>
</dbReference>
<keyword evidence="1" id="KW-0121">Carboxypeptidase</keyword>
<dbReference type="SUPFAM" id="SSF53955">
    <property type="entry name" value="Lysozyme-like"/>
    <property type="match status" value="1"/>
</dbReference>
<evidence type="ECO:0000256" key="7">
    <source>
        <dbReference type="ARBA" id="ARBA00034000"/>
    </source>
</evidence>
<sequence>MSEHRRKPPQPQGGGRAAARRGQSGSSSGRRAAPRGATGSPSDAYGSGTRGAGGEAPAYGSRAEARRAAQRGGSRRAAGPGRGRGRAAPPTKKRIIDYPRYDKDGWRRWLPSWKLVSGLCLAFFGSLVAVAGIGYAMVSVPSEENAAALSENNVYYWKDGTQMVATGSGQNRQNISFDRIPEAMRWAVISAENKSFYSDSGIDPMGIARALGNMARGGDTQGGSTITQQFVKNTYLSQEQTLSRKFKEMFISIKVGTKLSKDEILQGYLNTSYYGRGAYGIQAAAQTYYGKDAVDLTPSECAFLAALLKGPTYYDPAGNESIDSSASPQANRARSEERWAWILEQMHDDKHLSTAEYQQAVKRYPMPQGRKATKGMTGQISYLVDTAKRYVLKNSDISEAQFDQGGYQIYTTFEKSKVEALAKAVKKVEKENIDPKRERDQHVQFGAATVRPEDGAIVALYGGAGFENGHFNNNADTQGVPVGSTWKPFVLAAAMQHGTYKTNGVGVSPASKYNGNDHLKILNNDGSYLLKKDNTPFFQENESDHPWGYISLRKAMEQSVNTPFVQLGMDVGMKNVADVAQKSGILKTSFADLNASFALGTSTPSAIRMADAYATFAASGKQADPYSVTGVKYRGSELPGFEKPRVKQAMPENVANNVTDVLENVIENGTAQHAKELGRRAAGKTGTTDENKSAWFVGYTQQLSTAVAMFREDPKSHKLLSMNGTAGKDSIHGGDIPTQVWTEFMKAALKGQSDPGFPKAEKIGEVADGVGAPSPTPTETETEEPTPSDTPTASETVTTPPPPTETETCGPFDFRCRDEEEEDGGNGNGGADNGGTDGGVTTSPDPTETEDPGDTRGGDNGGGGLFGGSGN</sequence>
<feature type="region of interest" description="Disordered" evidence="9">
    <location>
        <begin position="1"/>
        <end position="95"/>
    </location>
</feature>
<proteinExistence type="predicted"/>
<evidence type="ECO:0000259" key="11">
    <source>
        <dbReference type="Pfam" id="PF00905"/>
    </source>
</evidence>
<feature type="compositionally biased region" description="Gly residues" evidence="9">
    <location>
        <begin position="858"/>
        <end position="871"/>
    </location>
</feature>
<feature type="domain" description="Glycosyl transferase family 51" evidence="12">
    <location>
        <begin position="163"/>
        <end position="347"/>
    </location>
</feature>
<feature type="transmembrane region" description="Helical" evidence="10">
    <location>
        <begin position="115"/>
        <end position="138"/>
    </location>
</feature>
<organism evidence="13 14">
    <name type="scientific">Streptomyces lusitanus</name>
    <dbReference type="NCBI Taxonomy" id="68232"/>
    <lineage>
        <taxon>Bacteria</taxon>
        <taxon>Bacillati</taxon>
        <taxon>Actinomycetota</taxon>
        <taxon>Actinomycetes</taxon>
        <taxon>Kitasatosporales</taxon>
        <taxon>Streptomycetaceae</taxon>
        <taxon>Streptomyces</taxon>
    </lineage>
</organism>
<dbReference type="InterPro" id="IPR001460">
    <property type="entry name" value="PCN-bd_Tpept"/>
</dbReference>
<dbReference type="InterPro" id="IPR012338">
    <property type="entry name" value="Beta-lactam/transpept-like"/>
</dbReference>
<evidence type="ECO:0000256" key="10">
    <source>
        <dbReference type="SAM" id="Phobius"/>
    </source>
</evidence>
<keyword evidence="10" id="KW-0812">Transmembrane</keyword>
<dbReference type="PANTHER" id="PTHR32282">
    <property type="entry name" value="BINDING PROTEIN TRANSPEPTIDASE, PUTATIVE-RELATED"/>
    <property type="match status" value="1"/>
</dbReference>
<comment type="catalytic activity">
    <reaction evidence="8">
        <text>[GlcNAc-(1-&gt;4)-Mur2Ac(oyl-L-Ala-gamma-D-Glu-L-Lys-D-Ala-D-Ala)](n)-di-trans,octa-cis-undecaprenyl diphosphate + beta-D-GlcNAc-(1-&gt;4)-Mur2Ac(oyl-L-Ala-gamma-D-Glu-L-Lys-D-Ala-D-Ala)-di-trans,octa-cis-undecaprenyl diphosphate = [GlcNAc-(1-&gt;4)-Mur2Ac(oyl-L-Ala-gamma-D-Glu-L-Lys-D-Ala-D-Ala)](n+1)-di-trans,octa-cis-undecaprenyl diphosphate + di-trans,octa-cis-undecaprenyl diphosphate + H(+)</text>
        <dbReference type="Rhea" id="RHEA:23708"/>
        <dbReference type="Rhea" id="RHEA-COMP:9602"/>
        <dbReference type="Rhea" id="RHEA-COMP:9603"/>
        <dbReference type="ChEBI" id="CHEBI:15378"/>
        <dbReference type="ChEBI" id="CHEBI:58405"/>
        <dbReference type="ChEBI" id="CHEBI:60033"/>
        <dbReference type="ChEBI" id="CHEBI:78435"/>
        <dbReference type="EC" id="2.4.99.28"/>
    </reaction>
</comment>
<keyword evidence="3 13" id="KW-0328">Glycosyltransferase</keyword>
<name>A0ABU3JWX9_9ACTN</name>
<dbReference type="InterPro" id="IPR036950">
    <property type="entry name" value="PBP_transglycosylase"/>
</dbReference>
<dbReference type="Gene3D" id="3.40.710.10">
    <property type="entry name" value="DD-peptidase/beta-lactamase superfamily"/>
    <property type="match status" value="1"/>
</dbReference>
<keyword evidence="2" id="KW-0645">Protease</keyword>
<dbReference type="Pfam" id="PF00912">
    <property type="entry name" value="Transgly"/>
    <property type="match status" value="1"/>
</dbReference>
<feature type="region of interest" description="Disordered" evidence="9">
    <location>
        <begin position="751"/>
        <end position="871"/>
    </location>
</feature>
<keyword evidence="14" id="KW-1185">Reference proteome</keyword>
<keyword evidence="10" id="KW-1133">Transmembrane helix</keyword>
<comment type="caution">
    <text evidence="13">The sequence shown here is derived from an EMBL/GenBank/DDBJ whole genome shotgun (WGS) entry which is preliminary data.</text>
</comment>
<evidence type="ECO:0000256" key="4">
    <source>
        <dbReference type="ARBA" id="ARBA00022679"/>
    </source>
</evidence>
<evidence type="ECO:0000256" key="3">
    <source>
        <dbReference type="ARBA" id="ARBA00022676"/>
    </source>
</evidence>
<evidence type="ECO:0000313" key="13">
    <source>
        <dbReference type="EMBL" id="MDT6986460.1"/>
    </source>
</evidence>
<feature type="compositionally biased region" description="Low complexity" evidence="9">
    <location>
        <begin position="787"/>
        <end position="798"/>
    </location>
</feature>
<accession>A0ABU3JWX9</accession>
<keyword evidence="10" id="KW-0472">Membrane</keyword>
<dbReference type="EMBL" id="JASKMA010000018">
    <property type="protein sequence ID" value="MDT6986460.1"/>
    <property type="molecule type" value="Genomic_DNA"/>
</dbReference>
<keyword evidence="6" id="KW-0511">Multifunctional enzyme</keyword>
<gene>
    <name evidence="13" type="ORF">QNO04_23685</name>
</gene>
<dbReference type="SUPFAM" id="SSF56601">
    <property type="entry name" value="beta-lactamase/transpeptidase-like"/>
    <property type="match status" value="1"/>
</dbReference>
<feature type="compositionally biased region" description="Low complexity" evidence="9">
    <location>
        <begin position="70"/>
        <end position="79"/>
    </location>
</feature>
<dbReference type="Proteomes" id="UP001249760">
    <property type="component" value="Unassembled WGS sequence"/>
</dbReference>
<feature type="domain" description="Penicillin-binding protein transpeptidase" evidence="11">
    <location>
        <begin position="450"/>
        <end position="715"/>
    </location>
</feature>
<keyword evidence="5" id="KW-0378">Hydrolase</keyword>
<evidence type="ECO:0000256" key="9">
    <source>
        <dbReference type="SAM" id="MobiDB-lite"/>
    </source>
</evidence>
<protein>
    <submittedName>
        <fullName evidence="13">Transglycosylase domain-containing protein</fullName>
        <ecNumber evidence="13">2.4.-.-</ecNumber>
    </submittedName>
</protein>
<dbReference type="EC" id="2.4.-.-" evidence="13"/>
<evidence type="ECO:0000256" key="6">
    <source>
        <dbReference type="ARBA" id="ARBA00023268"/>
    </source>
</evidence>
<dbReference type="Gene3D" id="1.10.3810.10">
    <property type="entry name" value="Biosynthetic peptidoglycan transglycosylase-like"/>
    <property type="match status" value="1"/>
</dbReference>
<dbReference type="GO" id="GO:0016757">
    <property type="term" value="F:glycosyltransferase activity"/>
    <property type="evidence" value="ECO:0007669"/>
    <property type="project" value="UniProtKB-KW"/>
</dbReference>
<dbReference type="Pfam" id="PF00905">
    <property type="entry name" value="Transpeptidase"/>
    <property type="match status" value="1"/>
</dbReference>
<evidence type="ECO:0000256" key="5">
    <source>
        <dbReference type="ARBA" id="ARBA00022801"/>
    </source>
</evidence>
<evidence type="ECO:0000259" key="12">
    <source>
        <dbReference type="Pfam" id="PF00912"/>
    </source>
</evidence>
<evidence type="ECO:0000256" key="8">
    <source>
        <dbReference type="ARBA" id="ARBA00049902"/>
    </source>
</evidence>
<dbReference type="PANTHER" id="PTHR32282:SF34">
    <property type="entry name" value="PENICILLIN-BINDING PROTEIN 1A"/>
    <property type="match status" value="1"/>
</dbReference>
<keyword evidence="4 13" id="KW-0808">Transferase</keyword>
<comment type="catalytic activity">
    <reaction evidence="7">
        <text>Preferential cleavage: (Ac)2-L-Lys-D-Ala-|-D-Ala. Also transpeptidation of peptidyl-alanyl moieties that are N-acyl substituents of D-alanine.</text>
        <dbReference type="EC" id="3.4.16.4"/>
    </reaction>
</comment>
<dbReference type="InterPro" id="IPR001264">
    <property type="entry name" value="Glyco_trans_51"/>
</dbReference>
<feature type="compositionally biased region" description="Low complexity" evidence="9">
    <location>
        <begin position="20"/>
        <end position="41"/>
    </location>
</feature>
<feature type="compositionally biased region" description="Gly residues" evidence="9">
    <location>
        <begin position="825"/>
        <end position="838"/>
    </location>
</feature>
<dbReference type="InterPro" id="IPR023346">
    <property type="entry name" value="Lysozyme-like_dom_sf"/>
</dbReference>
<dbReference type="InterPro" id="IPR050396">
    <property type="entry name" value="Glycosyltr_51/Transpeptidase"/>
</dbReference>
<evidence type="ECO:0000256" key="1">
    <source>
        <dbReference type="ARBA" id="ARBA00022645"/>
    </source>
</evidence>
<evidence type="ECO:0000256" key="2">
    <source>
        <dbReference type="ARBA" id="ARBA00022670"/>
    </source>
</evidence>
<evidence type="ECO:0000313" key="14">
    <source>
        <dbReference type="Proteomes" id="UP001249760"/>
    </source>
</evidence>